<reference evidence="2" key="1">
    <citation type="journal article" date="2014" name="Int. J. Syst. Evol. Microbiol.">
        <title>Complete genome sequence of Corynebacterium casei LMG S-19264T (=DSM 44701T), isolated from a smear-ripened cheese.</title>
        <authorList>
            <consortium name="US DOE Joint Genome Institute (JGI-PGF)"/>
            <person name="Walter F."/>
            <person name="Albersmeier A."/>
            <person name="Kalinowski J."/>
            <person name="Ruckert C."/>
        </authorList>
    </citation>
    <scope>NUCLEOTIDE SEQUENCE</scope>
    <source>
        <strain evidence="2">CGMCC 1.15880</strain>
    </source>
</reference>
<gene>
    <name evidence="2" type="primary">chrR</name>
    <name evidence="2" type="ORF">GCM10011498_00470</name>
</gene>
<dbReference type="Gene3D" id="2.60.120.10">
    <property type="entry name" value="Jelly Rolls"/>
    <property type="match status" value="1"/>
</dbReference>
<evidence type="ECO:0000313" key="3">
    <source>
        <dbReference type="Proteomes" id="UP000628017"/>
    </source>
</evidence>
<dbReference type="InterPro" id="IPR012807">
    <property type="entry name" value="Anti-sigma_ChrR"/>
</dbReference>
<evidence type="ECO:0000313" key="2">
    <source>
        <dbReference type="EMBL" id="GGA05011.1"/>
    </source>
</evidence>
<dbReference type="Pfam" id="PF12973">
    <property type="entry name" value="Cupin_7"/>
    <property type="match status" value="1"/>
</dbReference>
<comment type="caution">
    <text evidence="2">The sequence shown here is derived from an EMBL/GenBank/DDBJ whole genome shotgun (WGS) entry which is preliminary data.</text>
</comment>
<reference evidence="2" key="2">
    <citation type="submission" date="2020-09" db="EMBL/GenBank/DDBJ databases">
        <authorList>
            <person name="Sun Q."/>
            <person name="Zhou Y."/>
        </authorList>
    </citation>
    <scope>NUCLEOTIDE SEQUENCE</scope>
    <source>
        <strain evidence="2">CGMCC 1.15880</strain>
    </source>
</reference>
<keyword evidence="3" id="KW-1185">Reference proteome</keyword>
<proteinExistence type="predicted"/>
<dbReference type="NCBIfam" id="TIGR02451">
    <property type="entry name" value="anti_sig_ChrR"/>
    <property type="match status" value="1"/>
</dbReference>
<sequence length="216" mass="22980">MTVKHLLNEQLLMGYAAGILPEAFDLVVATHLSLSDESRAMLGGYEAVGGVVMEETEAAEMGADALQSVMARIKSGKAITDKPAIRATKPGVLPEPLQDYVGGDVDKIKWRPLGGGVKQAILPTTGKAQARLIFIPAGAAVPDHGHRGTELTLVLQGSFSDEVDHFARGDIEIANEDLNHQPVAGPEADCICLAATDAPLRFNSLIPRLLQPIFRI</sequence>
<dbReference type="Proteomes" id="UP000628017">
    <property type="component" value="Unassembled WGS sequence"/>
</dbReference>
<dbReference type="InterPro" id="IPR025979">
    <property type="entry name" value="ChrR-like_cupin_dom"/>
</dbReference>
<organism evidence="2 3">
    <name type="scientific">Neptunicoccus cionae</name>
    <dbReference type="NCBI Taxonomy" id="2035344"/>
    <lineage>
        <taxon>Bacteria</taxon>
        <taxon>Pseudomonadati</taxon>
        <taxon>Pseudomonadota</taxon>
        <taxon>Alphaproteobacteria</taxon>
        <taxon>Rhodobacterales</taxon>
        <taxon>Paracoccaceae</taxon>
        <taxon>Neptunicoccus</taxon>
    </lineage>
</organism>
<dbReference type="InterPro" id="IPR011051">
    <property type="entry name" value="RmlC_Cupin_sf"/>
</dbReference>
<dbReference type="Gene3D" id="1.10.10.1320">
    <property type="entry name" value="Anti-sigma factor, zinc-finger domain"/>
    <property type="match status" value="1"/>
</dbReference>
<dbReference type="InterPro" id="IPR014710">
    <property type="entry name" value="RmlC-like_jellyroll"/>
</dbReference>
<dbReference type="EMBL" id="BMKA01000001">
    <property type="protein sequence ID" value="GGA05011.1"/>
    <property type="molecule type" value="Genomic_DNA"/>
</dbReference>
<name>A0A916VM27_9RHOB</name>
<protein>
    <submittedName>
        <fullName evidence="2">Anti-sigma-E factor ChrR</fullName>
    </submittedName>
</protein>
<accession>A0A916VM27</accession>
<evidence type="ECO:0000259" key="1">
    <source>
        <dbReference type="Pfam" id="PF12973"/>
    </source>
</evidence>
<dbReference type="AlphaFoldDB" id="A0A916VM27"/>
<feature type="domain" description="ChrR-like cupin" evidence="1">
    <location>
        <begin position="103"/>
        <end position="196"/>
    </location>
</feature>
<dbReference type="SUPFAM" id="SSF51182">
    <property type="entry name" value="RmlC-like cupins"/>
    <property type="match status" value="1"/>
</dbReference>
<dbReference type="CDD" id="cd20301">
    <property type="entry name" value="cupin_ChrR"/>
    <property type="match status" value="1"/>
</dbReference>
<dbReference type="InterPro" id="IPR041916">
    <property type="entry name" value="Anti_sigma_zinc_sf"/>
</dbReference>
<dbReference type="RefSeq" id="WP_188669773.1">
    <property type="nucleotide sequence ID" value="NZ_BMKA01000001.1"/>
</dbReference>